<dbReference type="InterPro" id="IPR044999">
    <property type="entry name" value="CbbY-like"/>
</dbReference>
<dbReference type="SFLD" id="SFLDS00003">
    <property type="entry name" value="Haloacid_Dehalogenase"/>
    <property type="match status" value="1"/>
</dbReference>
<protein>
    <submittedName>
        <fullName evidence="1">HAD-IA family hydrolase</fullName>
    </submittedName>
</protein>
<dbReference type="PANTHER" id="PTHR42896:SF2">
    <property type="entry name" value="CBBY-LIKE PROTEIN"/>
    <property type="match status" value="1"/>
</dbReference>
<dbReference type="GO" id="GO:0016787">
    <property type="term" value="F:hydrolase activity"/>
    <property type="evidence" value="ECO:0007669"/>
    <property type="project" value="UniProtKB-KW"/>
</dbReference>
<organism evidence="1">
    <name type="scientific">Cellulosimicrobium sp. ES-005</name>
    <dbReference type="NCBI Taxonomy" id="3163031"/>
    <lineage>
        <taxon>Bacteria</taxon>
        <taxon>Bacillati</taxon>
        <taxon>Actinomycetota</taxon>
        <taxon>Actinomycetes</taxon>
        <taxon>Micrococcales</taxon>
        <taxon>Promicromonosporaceae</taxon>
        <taxon>Cellulosimicrobium</taxon>
    </lineage>
</organism>
<keyword evidence="1" id="KW-0378">Hydrolase</keyword>
<dbReference type="InterPro" id="IPR023198">
    <property type="entry name" value="PGP-like_dom2"/>
</dbReference>
<evidence type="ECO:0000313" key="1">
    <source>
        <dbReference type="EMBL" id="XCH31057.1"/>
    </source>
</evidence>
<dbReference type="InterPro" id="IPR036412">
    <property type="entry name" value="HAD-like_sf"/>
</dbReference>
<dbReference type="Gene3D" id="1.10.150.240">
    <property type="entry name" value="Putative phosphatase, domain 2"/>
    <property type="match status" value="1"/>
</dbReference>
<dbReference type="RefSeq" id="WP_353708784.1">
    <property type="nucleotide sequence ID" value="NZ_CP159290.1"/>
</dbReference>
<dbReference type="SFLD" id="SFLDG01129">
    <property type="entry name" value="C1.5:_HAD__Beta-PGM__Phosphata"/>
    <property type="match status" value="1"/>
</dbReference>
<dbReference type="AlphaFoldDB" id="A0AAU8G2Z5"/>
<dbReference type="Gene3D" id="3.40.50.1000">
    <property type="entry name" value="HAD superfamily/HAD-like"/>
    <property type="match status" value="1"/>
</dbReference>
<dbReference type="EMBL" id="CP159290">
    <property type="protein sequence ID" value="XCH31057.1"/>
    <property type="molecule type" value="Genomic_DNA"/>
</dbReference>
<accession>A0AAU8G2Z5</accession>
<dbReference type="Pfam" id="PF00702">
    <property type="entry name" value="Hydrolase"/>
    <property type="match status" value="1"/>
</dbReference>
<dbReference type="InterPro" id="IPR023214">
    <property type="entry name" value="HAD_sf"/>
</dbReference>
<dbReference type="InterPro" id="IPR006439">
    <property type="entry name" value="HAD-SF_hydro_IA"/>
</dbReference>
<name>A0AAU8G2Z5_9MICO</name>
<gene>
    <name evidence="1" type="ORF">ABRQ22_05040</name>
</gene>
<sequence>MTRALVLDCDGVLADTERDGHLVAFNRAFAELGHTIEWSATEYAALLRVGGGKERLKAYLAEHPEVDLARGGDLDEAVRAAHLRKSEIYVELVEQGALPGRPGVRRLVHEALDAGWQVAVASTSAQRSVEAVLRSVVGEEDYARVAGVFAGDVVPAKKPAPDIYLLAIDRLGRSPEEVVVVEDSAAGATAASRAGLRHLVTVSTFTTEDEFPDASLVVDHLGEPDLPATVLAGPDVLSDKLVDVAALEALLR</sequence>
<dbReference type="PANTHER" id="PTHR42896">
    <property type="entry name" value="XYLULOSE-1,5-BISPHOSPHATE (XUBP) PHOSPHATASE"/>
    <property type="match status" value="1"/>
</dbReference>
<dbReference type="SUPFAM" id="SSF56784">
    <property type="entry name" value="HAD-like"/>
    <property type="match status" value="1"/>
</dbReference>
<proteinExistence type="predicted"/>
<reference evidence="1" key="1">
    <citation type="submission" date="2024-06" db="EMBL/GenBank/DDBJ databases">
        <title>Complete genome sequence of the cellulolytic actinobacterium, Cellulosimicrobium ES-005.</title>
        <authorList>
            <person name="Matthews C.T."/>
            <person name="Underwood K.D."/>
            <person name="Ghanchi K.M."/>
            <person name="Fields S.D."/>
            <person name="Gardner S.G."/>
        </authorList>
    </citation>
    <scope>NUCLEOTIDE SEQUENCE</scope>
    <source>
        <strain evidence="1">ES-005</strain>
    </source>
</reference>
<dbReference type="NCBIfam" id="TIGR01509">
    <property type="entry name" value="HAD-SF-IA-v3"/>
    <property type="match status" value="1"/>
</dbReference>